<dbReference type="RefSeq" id="WP_341371025.1">
    <property type="nucleotide sequence ID" value="NZ_JBBPCO010000008.1"/>
</dbReference>
<dbReference type="InterPro" id="IPR003749">
    <property type="entry name" value="ThiS/MoaD-like"/>
</dbReference>
<dbReference type="NCBIfam" id="TIGR01683">
    <property type="entry name" value="thiS"/>
    <property type="match status" value="1"/>
</dbReference>
<dbReference type="InterPro" id="IPR016155">
    <property type="entry name" value="Mopterin_synth/thiamin_S_b"/>
</dbReference>
<dbReference type="EMBL" id="JBBPCO010000008">
    <property type="protein sequence ID" value="MEK8089967.1"/>
    <property type="molecule type" value="Genomic_DNA"/>
</dbReference>
<proteinExistence type="predicted"/>
<evidence type="ECO:0000313" key="1">
    <source>
        <dbReference type="EMBL" id="MEK8089967.1"/>
    </source>
</evidence>
<dbReference type="PANTHER" id="PTHR34472">
    <property type="entry name" value="SULFUR CARRIER PROTEIN THIS"/>
    <property type="match status" value="1"/>
</dbReference>
<keyword evidence="2" id="KW-1185">Reference proteome</keyword>
<organism evidence="1 2">
    <name type="scientific">Thermithiobacillus plumbiphilus</name>
    <dbReference type="NCBI Taxonomy" id="1729899"/>
    <lineage>
        <taxon>Bacteria</taxon>
        <taxon>Pseudomonadati</taxon>
        <taxon>Pseudomonadota</taxon>
        <taxon>Acidithiobacillia</taxon>
        <taxon>Acidithiobacillales</taxon>
        <taxon>Thermithiobacillaceae</taxon>
        <taxon>Thermithiobacillus</taxon>
    </lineage>
</organism>
<accession>A0ABU9DAV8</accession>
<dbReference type="Proteomes" id="UP001446205">
    <property type="component" value="Unassembled WGS sequence"/>
</dbReference>
<dbReference type="CDD" id="cd00565">
    <property type="entry name" value="Ubl_ThiS"/>
    <property type="match status" value="1"/>
</dbReference>
<comment type="caution">
    <text evidence="1">The sequence shown here is derived from an EMBL/GenBank/DDBJ whole genome shotgun (WGS) entry which is preliminary data.</text>
</comment>
<dbReference type="SUPFAM" id="SSF54285">
    <property type="entry name" value="MoaD/ThiS"/>
    <property type="match status" value="1"/>
</dbReference>
<evidence type="ECO:0000313" key="2">
    <source>
        <dbReference type="Proteomes" id="UP001446205"/>
    </source>
</evidence>
<dbReference type="InterPro" id="IPR012675">
    <property type="entry name" value="Beta-grasp_dom_sf"/>
</dbReference>
<reference evidence="1 2" key="1">
    <citation type="submission" date="2024-04" db="EMBL/GenBank/DDBJ databases">
        <authorList>
            <person name="Abashina T."/>
            <person name="Shaikin A."/>
        </authorList>
    </citation>
    <scope>NUCLEOTIDE SEQUENCE [LARGE SCALE GENOMIC DNA]</scope>
    <source>
        <strain evidence="1 2">AAFK</strain>
    </source>
</reference>
<gene>
    <name evidence="1" type="primary">thiS</name>
    <name evidence="1" type="ORF">WOB96_09325</name>
</gene>
<sequence length="66" mass="7260">MRIFLNGSEYPLDHPITVTELLQRLDLAGRRVAVELNLGILPRGRHADTRLADGDRIEIVQAIGGG</sequence>
<dbReference type="Pfam" id="PF02597">
    <property type="entry name" value="ThiS"/>
    <property type="match status" value="1"/>
</dbReference>
<name>A0ABU9DAV8_9PROT</name>
<protein>
    <submittedName>
        <fullName evidence="1">Sulfur carrier protein ThiS</fullName>
    </submittedName>
</protein>
<dbReference type="Gene3D" id="3.10.20.30">
    <property type="match status" value="1"/>
</dbReference>
<dbReference type="InterPro" id="IPR010035">
    <property type="entry name" value="Thi_S"/>
</dbReference>
<dbReference type="PANTHER" id="PTHR34472:SF1">
    <property type="entry name" value="SULFUR CARRIER PROTEIN THIS"/>
    <property type="match status" value="1"/>
</dbReference>